<comment type="caution">
    <text evidence="7">The sequence shown here is derived from an EMBL/GenBank/DDBJ whole genome shotgun (WGS) entry which is preliminary data.</text>
</comment>
<dbReference type="PANTHER" id="PTHR30250:SF11">
    <property type="entry name" value="O-ANTIGEN TRANSPORTER-RELATED"/>
    <property type="match status" value="1"/>
</dbReference>
<dbReference type="EMBL" id="JJMN01000031">
    <property type="protein sequence ID" value="KDO14942.1"/>
    <property type="molecule type" value="Genomic_DNA"/>
</dbReference>
<feature type="transmembrane region" description="Helical" evidence="6">
    <location>
        <begin position="5"/>
        <end position="26"/>
    </location>
</feature>
<keyword evidence="8" id="KW-1185">Reference proteome</keyword>
<evidence type="ECO:0000256" key="1">
    <source>
        <dbReference type="ARBA" id="ARBA00004651"/>
    </source>
</evidence>
<keyword evidence="3 6" id="KW-0812">Transmembrane</keyword>
<reference evidence="7 8" key="1">
    <citation type="submission" date="2014-04" db="EMBL/GenBank/DDBJ databases">
        <title>Vibrio metecus sp. nov., a close relative of Vibrio cholerae isolated from coastal brackish ponds and clinical specimens.</title>
        <authorList>
            <person name="Kirchberger P.C."/>
            <person name="Turnsek M."/>
            <person name="Hunt D.E."/>
            <person name="Haley B.J."/>
            <person name="Colwell R."/>
            <person name="Polz M.F."/>
            <person name="Tarr C.L."/>
            <person name="Boucher Y."/>
        </authorList>
    </citation>
    <scope>NUCLEOTIDE SEQUENCE [LARGE SCALE GENOMIC DNA]</scope>
    <source>
        <strain evidence="8">PPCK-2014</strain>
    </source>
</reference>
<evidence type="ECO:0000313" key="8">
    <source>
        <dbReference type="Proteomes" id="UP000027331"/>
    </source>
</evidence>
<feature type="transmembrane region" description="Helical" evidence="6">
    <location>
        <begin position="38"/>
        <end position="57"/>
    </location>
</feature>
<keyword evidence="2" id="KW-1003">Cell membrane</keyword>
<accession>A0ABR4RZ10</accession>
<organism evidence="7 8">
    <name type="scientific">Vibrio metoecus</name>
    <dbReference type="NCBI Taxonomy" id="1481663"/>
    <lineage>
        <taxon>Bacteria</taxon>
        <taxon>Pseudomonadati</taxon>
        <taxon>Pseudomonadota</taxon>
        <taxon>Gammaproteobacteria</taxon>
        <taxon>Vibrionales</taxon>
        <taxon>Vibrionaceae</taxon>
        <taxon>Vibrio</taxon>
    </lineage>
</organism>
<evidence type="ECO:0000313" key="7">
    <source>
        <dbReference type="EMBL" id="KDO14942.1"/>
    </source>
</evidence>
<comment type="subcellular location">
    <subcellularLocation>
        <location evidence="1">Cell membrane</location>
        <topology evidence="1">Multi-pass membrane protein</topology>
    </subcellularLocation>
</comment>
<evidence type="ECO:0000256" key="4">
    <source>
        <dbReference type="ARBA" id="ARBA00022989"/>
    </source>
</evidence>
<protein>
    <recommendedName>
        <fullName evidence="9">Polysaccharide biosynthesis protein</fullName>
    </recommendedName>
</protein>
<gene>
    <name evidence="7" type="ORF">DP83_05200</name>
</gene>
<dbReference type="InterPro" id="IPR050833">
    <property type="entry name" value="Poly_Biosynth_Transport"/>
</dbReference>
<proteinExistence type="predicted"/>
<feature type="transmembrane region" description="Helical" evidence="6">
    <location>
        <begin position="115"/>
        <end position="136"/>
    </location>
</feature>
<feature type="transmembrane region" description="Helical" evidence="6">
    <location>
        <begin position="78"/>
        <end position="103"/>
    </location>
</feature>
<evidence type="ECO:0000256" key="6">
    <source>
        <dbReference type="SAM" id="Phobius"/>
    </source>
</evidence>
<evidence type="ECO:0000256" key="3">
    <source>
        <dbReference type="ARBA" id="ARBA00022692"/>
    </source>
</evidence>
<dbReference type="Proteomes" id="UP000027331">
    <property type="component" value="Unassembled WGS sequence"/>
</dbReference>
<evidence type="ECO:0000256" key="2">
    <source>
        <dbReference type="ARBA" id="ARBA00022475"/>
    </source>
</evidence>
<feature type="transmembrane region" description="Helical" evidence="6">
    <location>
        <begin position="143"/>
        <end position="163"/>
    </location>
</feature>
<keyword evidence="5 6" id="KW-0472">Membrane</keyword>
<evidence type="ECO:0000256" key="5">
    <source>
        <dbReference type="ARBA" id="ARBA00023136"/>
    </source>
</evidence>
<keyword evidence="4 6" id="KW-1133">Transmembrane helix</keyword>
<name>A0ABR4RZ10_VIBMT</name>
<feature type="transmembrane region" description="Helical" evidence="6">
    <location>
        <begin position="169"/>
        <end position="191"/>
    </location>
</feature>
<sequence>MKQSFIIVLIQIFNALFGFFITIYVASNAGPNNYAVFVIYQVVISFMAAFSFMGYETHMIRNLLQWKRTKRINRLKFYISKTIVSRFLLCTFLVVPVAVYIFYLSQSEYSEYGGILYVFILSGYFTACTQSISLILKAQNRYVTSVLINVVGMMILKLISLIAFMYYGFYAYIGILVFGSCILALVSIFSIKNYVSLKCFRFRHALKIKKIKIIFYPGTCNILLGTRIECCCQLF</sequence>
<dbReference type="PANTHER" id="PTHR30250">
    <property type="entry name" value="PST FAMILY PREDICTED COLANIC ACID TRANSPORTER"/>
    <property type="match status" value="1"/>
</dbReference>
<evidence type="ECO:0008006" key="9">
    <source>
        <dbReference type="Google" id="ProtNLM"/>
    </source>
</evidence>